<dbReference type="InterPro" id="IPR029441">
    <property type="entry name" value="Cass2"/>
</dbReference>
<comment type="caution">
    <text evidence="2">The sequence shown here is derived from an EMBL/GenBank/DDBJ whole genome shotgun (WGS) entry which is preliminary data.</text>
</comment>
<protein>
    <submittedName>
        <fullName evidence="2">Effector binding domain-containing protein</fullName>
    </submittedName>
</protein>
<accession>A0ABT4QCD2</accession>
<dbReference type="SMART" id="SM00871">
    <property type="entry name" value="AraC_E_bind"/>
    <property type="match status" value="1"/>
</dbReference>
<organism evidence="2 3">
    <name type="scientific">Paenibacillus gyeongsangnamensis</name>
    <dbReference type="NCBI Taxonomy" id="3388067"/>
    <lineage>
        <taxon>Bacteria</taxon>
        <taxon>Bacillati</taxon>
        <taxon>Bacillota</taxon>
        <taxon>Bacilli</taxon>
        <taxon>Bacillales</taxon>
        <taxon>Paenibacillaceae</taxon>
        <taxon>Paenibacillus</taxon>
    </lineage>
</organism>
<evidence type="ECO:0000259" key="1">
    <source>
        <dbReference type="SMART" id="SM00871"/>
    </source>
</evidence>
<dbReference type="InterPro" id="IPR011256">
    <property type="entry name" value="Reg_factor_effector_dom_sf"/>
</dbReference>
<dbReference type="InterPro" id="IPR010499">
    <property type="entry name" value="AraC_E-bd"/>
</dbReference>
<dbReference type="Pfam" id="PF14526">
    <property type="entry name" value="Cass2"/>
    <property type="match status" value="1"/>
</dbReference>
<proteinExistence type="predicted"/>
<reference evidence="2 3" key="1">
    <citation type="submission" date="2022-12" db="EMBL/GenBank/DDBJ databases">
        <title>Draft genome sequence of Paenibacillus sp. dW9.</title>
        <authorList>
            <person name="Choi E.-W."/>
            <person name="Kim D.-U."/>
        </authorList>
    </citation>
    <scope>NUCLEOTIDE SEQUENCE [LARGE SCALE GENOMIC DNA]</scope>
    <source>
        <strain evidence="3">dW9</strain>
    </source>
</reference>
<dbReference type="RefSeq" id="WP_269882848.1">
    <property type="nucleotide sequence ID" value="NZ_JAQAGZ010000011.1"/>
</dbReference>
<dbReference type="Proteomes" id="UP001527882">
    <property type="component" value="Unassembled WGS sequence"/>
</dbReference>
<dbReference type="Gene3D" id="3.20.80.10">
    <property type="entry name" value="Regulatory factor, effector binding domain"/>
    <property type="match status" value="1"/>
</dbReference>
<evidence type="ECO:0000313" key="3">
    <source>
        <dbReference type="Proteomes" id="UP001527882"/>
    </source>
</evidence>
<sequence length="158" mass="17904">MEQINESKLITKDSFHAVGLKWAGTFAEAGAGGIRVIHTEMQNRLKEIENVLHPETLLGFSYHNIEGGFTHYAVVEVEKIENIPEGMLSNTLPTLTYAKCEHKKGQNIDTSYHNISAWIESHGYKVLLGDITHFEEYPMSQDPYSKDPEFVIMIPIEI</sequence>
<evidence type="ECO:0000313" key="2">
    <source>
        <dbReference type="EMBL" id="MCZ8514330.1"/>
    </source>
</evidence>
<name>A0ABT4QCD2_9BACL</name>
<dbReference type="EMBL" id="JAQAGZ010000011">
    <property type="protein sequence ID" value="MCZ8514330.1"/>
    <property type="molecule type" value="Genomic_DNA"/>
</dbReference>
<gene>
    <name evidence="2" type="ORF">O9H85_18240</name>
</gene>
<dbReference type="SUPFAM" id="SSF55136">
    <property type="entry name" value="Probable bacterial effector-binding domain"/>
    <property type="match status" value="1"/>
</dbReference>
<keyword evidence="3" id="KW-1185">Reference proteome</keyword>
<feature type="domain" description="AraC effector-binding" evidence="1">
    <location>
        <begin position="5"/>
        <end position="157"/>
    </location>
</feature>